<keyword evidence="5" id="KW-0720">Serine protease</keyword>
<evidence type="ECO:0000256" key="9">
    <source>
        <dbReference type="SAM" id="Phobius"/>
    </source>
</evidence>
<keyword evidence="3" id="KW-0677">Repeat</keyword>
<dbReference type="InterPro" id="IPR001940">
    <property type="entry name" value="Peptidase_S1C"/>
</dbReference>
<evidence type="ECO:0000256" key="8">
    <source>
        <dbReference type="SAM" id="MobiDB-lite"/>
    </source>
</evidence>
<name>A0A6P3A1G2_BURL3</name>
<sequence length="401" mass="42129">MLRRFWLFFAQAVTVLLALMFIVVTLKPQWLQRQGQLGKQLATPIVALREVAPGIGGAPATTSYAEAAQKAMPAVVNVFSSKDGSLPPDPRAKDPLFRYFFGDRNARKQQDEPAANLGSGVIVSPEGYILTNQHVVDGADQIEVALADGRTATAKVIGSDPETDLAVLKINMTNLPTITLGRSDQSRVGDVVLAIGNPFGVGQTVTMGIISALGRNHLGINTFENFIQTDAPINPGNSGGALVDVNGNLLGINTAIYSRSGGSLGIGFAIPVSTARTVLESIITTGSVTRGWIGVEPQDVTPEIAESFGLSQKSGAIVAGVLQGGPADKAGIKPGDILVSVNGDEITDTTKLLNTVAQIKPGTPTKVHVVRKGKEFDVNVVIGKRPPPPKQTLDEQDSDSE</sequence>
<feature type="active site" description="Charge relay system" evidence="6">
    <location>
        <position position="164"/>
    </location>
</feature>
<evidence type="ECO:0000256" key="1">
    <source>
        <dbReference type="ARBA" id="ARBA00022670"/>
    </source>
</evidence>
<proteinExistence type="predicted"/>
<evidence type="ECO:0000313" key="12">
    <source>
        <dbReference type="Proteomes" id="UP000494110"/>
    </source>
</evidence>
<evidence type="ECO:0000259" key="10">
    <source>
        <dbReference type="PROSITE" id="PS50106"/>
    </source>
</evidence>
<dbReference type="AlphaFoldDB" id="A0A6P3A1G2"/>
<keyword evidence="4" id="KW-0378">Hydrolase</keyword>
<dbReference type="PANTHER" id="PTHR43343">
    <property type="entry name" value="PEPTIDASE S12"/>
    <property type="match status" value="1"/>
</dbReference>
<dbReference type="EMBL" id="CABVQN010000030">
    <property type="protein sequence ID" value="VWD40834.1"/>
    <property type="molecule type" value="Genomic_DNA"/>
</dbReference>
<dbReference type="GO" id="GO:0006508">
    <property type="term" value="P:proteolysis"/>
    <property type="evidence" value="ECO:0007669"/>
    <property type="project" value="UniProtKB-KW"/>
</dbReference>
<dbReference type="GO" id="GO:0004252">
    <property type="term" value="F:serine-type endopeptidase activity"/>
    <property type="evidence" value="ECO:0007669"/>
    <property type="project" value="InterPro"/>
</dbReference>
<feature type="domain" description="PDZ" evidence="10">
    <location>
        <begin position="308"/>
        <end position="350"/>
    </location>
</feature>
<dbReference type="Gene3D" id="2.40.10.120">
    <property type="match status" value="1"/>
</dbReference>
<feature type="transmembrane region" description="Helical" evidence="9">
    <location>
        <begin position="6"/>
        <end position="26"/>
    </location>
</feature>
<dbReference type="Proteomes" id="UP000494110">
    <property type="component" value="Unassembled WGS sequence"/>
</dbReference>
<dbReference type="PRINTS" id="PR00834">
    <property type="entry name" value="PROTEASES2C"/>
</dbReference>
<dbReference type="InterPro" id="IPR011782">
    <property type="entry name" value="Pept_S1C_Do"/>
</dbReference>
<dbReference type="RefSeq" id="WP_175014741.1">
    <property type="nucleotide sequence ID" value="NZ_CABVQN010000030.1"/>
</dbReference>
<dbReference type="PROSITE" id="PS50106">
    <property type="entry name" value="PDZ"/>
    <property type="match status" value="1"/>
</dbReference>
<reference evidence="11 12" key="1">
    <citation type="submission" date="2019-09" db="EMBL/GenBank/DDBJ databases">
        <authorList>
            <person name="Depoorter E."/>
        </authorList>
    </citation>
    <scope>NUCLEOTIDE SEQUENCE [LARGE SCALE GENOMIC DNA]</scope>
    <source>
        <strain evidence="11">R-39750</strain>
    </source>
</reference>
<evidence type="ECO:0000256" key="5">
    <source>
        <dbReference type="ARBA" id="ARBA00022825"/>
    </source>
</evidence>
<keyword evidence="1" id="KW-0645">Protease</keyword>
<dbReference type="InterPro" id="IPR036034">
    <property type="entry name" value="PDZ_sf"/>
</dbReference>
<keyword evidence="9" id="KW-0812">Transmembrane</keyword>
<accession>A0A6P3A1G2</accession>
<evidence type="ECO:0000256" key="4">
    <source>
        <dbReference type="ARBA" id="ARBA00022801"/>
    </source>
</evidence>
<feature type="region of interest" description="Disordered" evidence="8">
    <location>
        <begin position="382"/>
        <end position="401"/>
    </location>
</feature>
<dbReference type="SUPFAM" id="SSF50494">
    <property type="entry name" value="Trypsin-like serine proteases"/>
    <property type="match status" value="1"/>
</dbReference>
<evidence type="ECO:0000256" key="7">
    <source>
        <dbReference type="PIRSR" id="PIRSR611782-2"/>
    </source>
</evidence>
<dbReference type="NCBIfam" id="TIGR02037">
    <property type="entry name" value="degP_htrA_DO"/>
    <property type="match status" value="1"/>
</dbReference>
<dbReference type="SUPFAM" id="SSF50156">
    <property type="entry name" value="PDZ domain-like"/>
    <property type="match status" value="1"/>
</dbReference>
<dbReference type="Pfam" id="PF13365">
    <property type="entry name" value="Trypsin_2"/>
    <property type="match status" value="1"/>
</dbReference>
<keyword evidence="9" id="KW-0472">Membrane</keyword>
<dbReference type="InterPro" id="IPR051201">
    <property type="entry name" value="Chloro_Bact_Ser_Proteases"/>
</dbReference>
<dbReference type="PANTHER" id="PTHR43343:SF3">
    <property type="entry name" value="PROTEASE DO-LIKE 8, CHLOROPLASTIC"/>
    <property type="match status" value="1"/>
</dbReference>
<protein>
    <submittedName>
        <fullName evidence="11">2-alkenal reductase</fullName>
    </submittedName>
</protein>
<dbReference type="Pfam" id="PF13180">
    <property type="entry name" value="PDZ_2"/>
    <property type="match status" value="1"/>
</dbReference>
<evidence type="ECO:0000313" key="11">
    <source>
        <dbReference type="EMBL" id="VWD40834.1"/>
    </source>
</evidence>
<dbReference type="Gene3D" id="2.30.42.10">
    <property type="match status" value="1"/>
</dbReference>
<feature type="active site" description="Charge relay system" evidence="6">
    <location>
        <position position="134"/>
    </location>
</feature>
<dbReference type="SMART" id="SM00228">
    <property type="entry name" value="PDZ"/>
    <property type="match status" value="1"/>
</dbReference>
<evidence type="ECO:0000256" key="2">
    <source>
        <dbReference type="ARBA" id="ARBA00022729"/>
    </source>
</evidence>
<dbReference type="CDD" id="cd10839">
    <property type="entry name" value="cpPDZ1_DegP-like"/>
    <property type="match status" value="1"/>
</dbReference>
<organism evidence="11 12">
    <name type="scientific">Burkholderia lata (strain ATCC 17760 / DSM 23089 / LMG 22485 / NCIMB 9086 / R18194 / 383)</name>
    <dbReference type="NCBI Taxonomy" id="482957"/>
    <lineage>
        <taxon>Bacteria</taxon>
        <taxon>Pseudomonadati</taxon>
        <taxon>Pseudomonadota</taxon>
        <taxon>Betaproteobacteria</taxon>
        <taxon>Burkholderiales</taxon>
        <taxon>Burkholderiaceae</taxon>
        <taxon>Burkholderia</taxon>
        <taxon>Burkholderia cepacia complex</taxon>
    </lineage>
</organism>
<feature type="binding site" evidence="7">
    <location>
        <position position="134"/>
    </location>
    <ligand>
        <name>substrate</name>
    </ligand>
</feature>
<keyword evidence="9" id="KW-1133">Transmembrane helix</keyword>
<dbReference type="InterPro" id="IPR001478">
    <property type="entry name" value="PDZ"/>
</dbReference>
<gene>
    <name evidence="11" type="ORF">BLA39750_05369</name>
</gene>
<feature type="active site" description="Charge relay system" evidence="6">
    <location>
        <position position="238"/>
    </location>
</feature>
<evidence type="ECO:0000256" key="3">
    <source>
        <dbReference type="ARBA" id="ARBA00022737"/>
    </source>
</evidence>
<keyword evidence="2" id="KW-0732">Signal</keyword>
<feature type="binding site" evidence="7">
    <location>
        <begin position="236"/>
        <end position="238"/>
    </location>
    <ligand>
        <name>substrate</name>
    </ligand>
</feature>
<evidence type="ECO:0000256" key="6">
    <source>
        <dbReference type="PIRSR" id="PIRSR611782-1"/>
    </source>
</evidence>
<feature type="binding site" evidence="7">
    <location>
        <position position="164"/>
    </location>
    <ligand>
        <name>substrate</name>
    </ligand>
</feature>
<dbReference type="InterPro" id="IPR009003">
    <property type="entry name" value="Peptidase_S1_PA"/>
</dbReference>